<dbReference type="GO" id="GO:0006887">
    <property type="term" value="P:exocytosis"/>
    <property type="evidence" value="ECO:0007669"/>
    <property type="project" value="TreeGrafter"/>
</dbReference>
<protein>
    <submittedName>
        <fullName evidence="3">Sec10-domain-containing protein</fullName>
    </submittedName>
</protein>
<dbReference type="EMBL" id="MCFE01001118">
    <property type="protein sequence ID" value="ORX66680.1"/>
    <property type="molecule type" value="Genomic_DNA"/>
</dbReference>
<dbReference type="EMBL" id="MCFE01000158">
    <property type="protein sequence ID" value="ORX96244.1"/>
    <property type="molecule type" value="Genomic_DNA"/>
</dbReference>
<organism evidence="3 4">
    <name type="scientific">Basidiobolus meristosporus CBS 931.73</name>
    <dbReference type="NCBI Taxonomy" id="1314790"/>
    <lineage>
        <taxon>Eukaryota</taxon>
        <taxon>Fungi</taxon>
        <taxon>Fungi incertae sedis</taxon>
        <taxon>Zoopagomycota</taxon>
        <taxon>Entomophthoromycotina</taxon>
        <taxon>Basidiobolomycetes</taxon>
        <taxon>Basidiobolales</taxon>
        <taxon>Basidiobolaceae</taxon>
        <taxon>Basidiobolus</taxon>
    </lineage>
</organism>
<dbReference type="SMART" id="SM00256">
    <property type="entry name" value="FBOX"/>
    <property type="match status" value="1"/>
</dbReference>
<accession>A0A1Y1YF72</accession>
<sequence length="769" mass="88043">MPSQKRQSFRNSVNIFTSFKPFSFGADRNSGTSKKSTSEEKPGLENLPGRILLEILNYLPVSDLLSISCTSVRLSSLFYDEEIYLRKLRLMGVEGNSCVAEKTDESETKTELVKKPQFSAREEFIKQYTELIRFYVDFRKTGGRDFLLFNDSRSMANIGSMLQRLIRFSDIQPVRDATKIHMTLEAVYYGFESAMLRQFEEAYDEDNTEEMKNLAQALINLNGGNSCFHVFIHKCPLFYASHLDPKQNFYDSLDQTQPVSTVTFEPLEEFADYLFKGMSKEYSRIQQVFPEECGVFDRLLERVFQDITYFRALMNSFYHCTVLSEDIAKDTSSPAQRKAHLFSLFEPFIDEYVVREASRLESQYDTWIGMWGSKVHLSISVRRGFYSNHSSTIFKRNWLKKTTKTLSSESGNAGTKNHPLDNFSPDMTRLSSQEESAPFQLNDLQLLLSVDLALQMININKEALQRCVCFSGAPADSPVKKVIHDCIERIFTLLLKKLCAGNIEPGFAIATERLGAYKADFDSALDSVAPILEFFELVHIGDLILQMVDVYYKQEVCQFVDPNDFLSEAVNEKRQFERKLDDCVAAGLDKSIEALMQQAEFILRSKQVPTEFLPNDKANPDLKPTQACTETVKCLTTHTKLVVGGIDKQTLDVFLAEIGYRFFGLLGKHIKRFTINEAGGFQLISDLNLYHEWACSSLRGQPEAISYFTALKELGNIYIVSPDHLRELLHDARRYQGVLRIEDVYEFVALRSDYRKIAKKVEIEDCIVM</sequence>
<dbReference type="InterPro" id="IPR009976">
    <property type="entry name" value="Sec10-like"/>
</dbReference>
<dbReference type="Pfam" id="PF07393">
    <property type="entry name" value="Sec10_HB"/>
    <property type="match status" value="1"/>
</dbReference>
<dbReference type="InterPro" id="IPR001810">
    <property type="entry name" value="F-box_dom"/>
</dbReference>
<dbReference type="InterPro" id="IPR048627">
    <property type="entry name" value="Sec10_HB"/>
</dbReference>
<proteinExistence type="predicted"/>
<dbReference type="OrthoDB" id="5554140at2759"/>
<dbReference type="GO" id="GO:0000145">
    <property type="term" value="C:exocyst"/>
    <property type="evidence" value="ECO:0007669"/>
    <property type="project" value="TreeGrafter"/>
</dbReference>
<comment type="caution">
    <text evidence="3">The sequence shown here is derived from an EMBL/GenBank/DDBJ whole genome shotgun (WGS) entry which is preliminary data.</text>
</comment>
<evidence type="ECO:0000313" key="4">
    <source>
        <dbReference type="Proteomes" id="UP000193498"/>
    </source>
</evidence>
<dbReference type="PANTHER" id="PTHR12100:SF1">
    <property type="entry name" value="RECYCLIN-1"/>
    <property type="match status" value="1"/>
</dbReference>
<dbReference type="PROSITE" id="PS50181">
    <property type="entry name" value="FBOX"/>
    <property type="match status" value="1"/>
</dbReference>
<evidence type="ECO:0000313" key="3">
    <source>
        <dbReference type="EMBL" id="ORX96244.1"/>
    </source>
</evidence>
<evidence type="ECO:0000313" key="2">
    <source>
        <dbReference type="EMBL" id="ORX66680.1"/>
    </source>
</evidence>
<gene>
    <name evidence="3" type="ORF">K493DRAFT_217842</name>
    <name evidence="2" type="ORF">K493DRAFT_248347</name>
</gene>
<dbReference type="GO" id="GO:0006893">
    <property type="term" value="P:Golgi to plasma membrane transport"/>
    <property type="evidence" value="ECO:0007669"/>
    <property type="project" value="TreeGrafter"/>
</dbReference>
<name>A0A1Y1YF72_9FUNG</name>
<dbReference type="InParanoid" id="A0A1Y1YF72"/>
<evidence type="ECO:0000259" key="1">
    <source>
        <dbReference type="PROSITE" id="PS50181"/>
    </source>
</evidence>
<dbReference type="PANTHER" id="PTHR12100">
    <property type="entry name" value="SEC10"/>
    <property type="match status" value="1"/>
</dbReference>
<dbReference type="AlphaFoldDB" id="A0A1Y1YF72"/>
<dbReference type="Gene3D" id="1.20.1280.50">
    <property type="match status" value="1"/>
</dbReference>
<feature type="domain" description="F-box" evidence="1">
    <location>
        <begin position="41"/>
        <end position="87"/>
    </location>
</feature>
<dbReference type="Proteomes" id="UP000193498">
    <property type="component" value="Unassembled WGS sequence"/>
</dbReference>
<dbReference type="SUPFAM" id="SSF81383">
    <property type="entry name" value="F-box domain"/>
    <property type="match status" value="1"/>
</dbReference>
<dbReference type="STRING" id="1314790.A0A1Y1YF72"/>
<dbReference type="FunCoup" id="A0A1Y1YF72">
    <property type="interactions" value="61"/>
</dbReference>
<dbReference type="InterPro" id="IPR036047">
    <property type="entry name" value="F-box-like_dom_sf"/>
</dbReference>
<keyword evidence="4" id="KW-1185">Reference proteome</keyword>
<dbReference type="Pfam" id="PF00646">
    <property type="entry name" value="F-box"/>
    <property type="match status" value="1"/>
</dbReference>
<reference evidence="3 4" key="1">
    <citation type="submission" date="2016-07" db="EMBL/GenBank/DDBJ databases">
        <title>Pervasive Adenine N6-methylation of Active Genes in Fungi.</title>
        <authorList>
            <consortium name="DOE Joint Genome Institute"/>
            <person name="Mondo S.J."/>
            <person name="Dannebaum R.O."/>
            <person name="Kuo R.C."/>
            <person name="Labutti K."/>
            <person name="Haridas S."/>
            <person name="Kuo A."/>
            <person name="Salamov A."/>
            <person name="Ahrendt S.R."/>
            <person name="Lipzen A."/>
            <person name="Sullivan W."/>
            <person name="Andreopoulos W.B."/>
            <person name="Clum A."/>
            <person name="Lindquist E."/>
            <person name="Daum C."/>
            <person name="Ramamoorthy G.K."/>
            <person name="Gryganskyi A."/>
            <person name="Culley D."/>
            <person name="Magnuson J.K."/>
            <person name="James T.Y."/>
            <person name="O'Malley M.A."/>
            <person name="Stajich J.E."/>
            <person name="Spatafora J.W."/>
            <person name="Visel A."/>
            <person name="Grigoriev I.V."/>
        </authorList>
    </citation>
    <scope>NUCLEOTIDE SEQUENCE [LARGE SCALE GENOMIC DNA]</scope>
    <source>
        <strain evidence="3 4">CBS 931.73</strain>
    </source>
</reference>